<feature type="signal peptide" evidence="6">
    <location>
        <begin position="1"/>
        <end position="22"/>
    </location>
</feature>
<dbReference type="Pfam" id="PF00754">
    <property type="entry name" value="F5_F8_type_C"/>
    <property type="match status" value="1"/>
</dbReference>
<dbReference type="InterPro" id="IPR050347">
    <property type="entry name" value="Bact_Beta-galactosidase"/>
</dbReference>
<reference evidence="8 9" key="1">
    <citation type="submission" date="2023-11" db="EMBL/GenBank/DDBJ databases">
        <title>MicrobeMod: A computational toolkit for identifying prokaryotic methylation and restriction-modification with nanopore sequencing.</title>
        <authorList>
            <person name="Crits-Christoph A."/>
            <person name="Kang S.C."/>
            <person name="Lee H."/>
            <person name="Ostrov N."/>
        </authorList>
    </citation>
    <scope>NUCLEOTIDE SEQUENCE [LARGE SCALE GENOMIC DNA]</scope>
    <source>
        <strain evidence="8 9">ATCC 25935</strain>
    </source>
</reference>
<keyword evidence="3" id="KW-0378">Hydrolase</keyword>
<dbReference type="EMBL" id="CP140152">
    <property type="protein sequence ID" value="WQH06175.1"/>
    <property type="molecule type" value="Genomic_DNA"/>
</dbReference>
<dbReference type="EC" id="3.2.1.23" evidence="2"/>
<proteinExistence type="predicted"/>
<dbReference type="InterPro" id="IPR006103">
    <property type="entry name" value="Glyco_hydro_2_cat"/>
</dbReference>
<organism evidence="8 9">
    <name type="scientific">Duganella zoogloeoides</name>
    <dbReference type="NCBI Taxonomy" id="75659"/>
    <lineage>
        <taxon>Bacteria</taxon>
        <taxon>Pseudomonadati</taxon>
        <taxon>Pseudomonadota</taxon>
        <taxon>Betaproteobacteria</taxon>
        <taxon>Burkholderiales</taxon>
        <taxon>Oxalobacteraceae</taxon>
        <taxon>Telluria group</taxon>
        <taxon>Duganella</taxon>
    </lineage>
</organism>
<evidence type="ECO:0000256" key="4">
    <source>
        <dbReference type="ARBA" id="ARBA00023295"/>
    </source>
</evidence>
<evidence type="ECO:0000313" key="8">
    <source>
        <dbReference type="EMBL" id="WQH06175.1"/>
    </source>
</evidence>
<keyword evidence="6" id="KW-0732">Signal</keyword>
<dbReference type="InterPro" id="IPR000421">
    <property type="entry name" value="FA58C"/>
</dbReference>
<dbReference type="InterPro" id="IPR017853">
    <property type="entry name" value="GH"/>
</dbReference>
<evidence type="ECO:0000259" key="7">
    <source>
        <dbReference type="PROSITE" id="PS50022"/>
    </source>
</evidence>
<name>A0ABZ0Y2B5_9BURK</name>
<evidence type="ECO:0000256" key="5">
    <source>
        <dbReference type="SAM" id="MobiDB-lite"/>
    </source>
</evidence>
<keyword evidence="4" id="KW-0326">Glycosidase</keyword>
<evidence type="ECO:0000256" key="6">
    <source>
        <dbReference type="SAM" id="SignalP"/>
    </source>
</evidence>
<feature type="domain" description="F5/8 type C" evidence="7">
    <location>
        <begin position="972"/>
        <end position="1118"/>
    </location>
</feature>
<dbReference type="PROSITE" id="PS50022">
    <property type="entry name" value="FA58C_3"/>
    <property type="match status" value="1"/>
</dbReference>
<evidence type="ECO:0000256" key="2">
    <source>
        <dbReference type="ARBA" id="ARBA00012756"/>
    </source>
</evidence>
<evidence type="ECO:0000256" key="1">
    <source>
        <dbReference type="ARBA" id="ARBA00001412"/>
    </source>
</evidence>
<accession>A0ABZ0Y2B5</accession>
<protein>
    <recommendedName>
        <fullName evidence="2">beta-galactosidase</fullName>
        <ecNumber evidence="2">3.2.1.23</ecNumber>
    </recommendedName>
</protein>
<dbReference type="InterPro" id="IPR008979">
    <property type="entry name" value="Galactose-bd-like_sf"/>
</dbReference>
<feature type="chain" id="PRO_5045820246" description="beta-galactosidase" evidence="6">
    <location>
        <begin position="23"/>
        <end position="1155"/>
    </location>
</feature>
<feature type="region of interest" description="Disordered" evidence="5">
    <location>
        <begin position="1123"/>
        <end position="1155"/>
    </location>
</feature>
<evidence type="ECO:0000313" key="9">
    <source>
        <dbReference type="Proteomes" id="UP001326110"/>
    </source>
</evidence>
<dbReference type="Pfam" id="PF02836">
    <property type="entry name" value="Glyco_hydro_2_C"/>
    <property type="match status" value="1"/>
</dbReference>
<sequence>MQRILAIALFLFSSLTAPVAGAAPQPDASVVLDLAGQWRFALDRQDTGVQQQWFKRELQDRITLPGILQAQGYGDDIGTGTPWVLSLYDKQWQLREDYKTHTTPGQVKVPFLSQPPKHYLGAAWYQREIDIPAAAGGRGDIPAAAGGRGDIPAAAGGRGDIPAAAGGRGDVPKGWRGQRVVLHLERPRWGSTVWVDDRQVGSNLSLVAAHDYDLGLLAPGRHRISIRVDNRMLMAYRPDAHSVSDSLGMSWNGIIGKLELRATSPVWIDDAQVYPNVQNRTALVKIRIGNAGGRAGSGTITANGVRHPVRWSESGGSAEITVKFAANAQTWDEFHPVLHDLRLQLQGPHAAHTKNVRFGFAQITAVGKDFVLNGRTIFLRGTHHGGDFPLTGYPPTDLAYWRKIIQINKDWGINHIRFHSFCPPEAAFQAADELGVYLQPEPGMWNDVSPGTAMEAMLYEETERMIRAYGNHPSFLLLSPSNEPKGKWKEAFDKWIAHYRQADPRRLYTNGTGHTEKQVPGLAEGTDYLAMQRIGPKPLRGERGWFGRDYGASLEGVNVPVVSHETGQWVAYPDYDIIDKFTGYLRPGNYEIFRDSLARHGMAARNKDFAWASGKFQVQAYKEEIEANLRTPGLGGYQLLDLHDYLGQGTALVGVLDTFWEPKGYVTAPEFRRFNGETVPLARLAKRVYTTTDSLTVPVEVAHFGAAPLVDAQPRWQLLDDAGRVAASGAFARQTIAIGKNIALGTIELPLRDLAAPQTYRLEVTIAGAMPGETGGAPLPSGQNDWRIWVYPAAAATDTAEPADVLVTRSWNAAEARLAQGGKVLYLPLAADLDWSGPPLDSVPVFWNRLMNPAWSRTLGVAIDNRHPALAHFPTDRFNDWQWTELIKGARTINLDKLPPALQPIVQPVDDWNRNYKLGLLVEAKVGNGRLMMASADLVSNLDQRIVARQLRKSVLDYMASSQFEPQVAVSAFEVRLALFDTLVMKKLGAQAAGGNNPAYAIDGDPNTFWSAGDPKAQRMPQALTITFAKPMPFSGLVLMPRQNHRDHEGDAREYLVETSDDGAHWQELQRGSLVSTYDQQRIAFGRNVTARQLRFTALSGFGADNTAALAELALVYTGAPLPENSGAVDYKRVQSASSDIDENIGPAEPKKPAK</sequence>
<comment type="catalytic activity">
    <reaction evidence="1">
        <text>Hydrolysis of terminal non-reducing beta-D-galactose residues in beta-D-galactosides.</text>
        <dbReference type="EC" id="3.2.1.23"/>
    </reaction>
</comment>
<dbReference type="Proteomes" id="UP001326110">
    <property type="component" value="Chromosome"/>
</dbReference>
<dbReference type="SUPFAM" id="SSF51445">
    <property type="entry name" value="(Trans)glycosidases"/>
    <property type="match status" value="1"/>
</dbReference>
<dbReference type="PANTHER" id="PTHR46323:SF2">
    <property type="entry name" value="BETA-GALACTOSIDASE"/>
    <property type="match status" value="1"/>
</dbReference>
<dbReference type="RefSeq" id="WP_019922138.1">
    <property type="nucleotide sequence ID" value="NZ_CP140152.1"/>
</dbReference>
<dbReference type="Gene3D" id="3.20.20.80">
    <property type="entry name" value="Glycosidases"/>
    <property type="match status" value="1"/>
</dbReference>
<keyword evidence="9" id="KW-1185">Reference proteome</keyword>
<evidence type="ECO:0000256" key="3">
    <source>
        <dbReference type="ARBA" id="ARBA00022801"/>
    </source>
</evidence>
<dbReference type="PANTHER" id="PTHR46323">
    <property type="entry name" value="BETA-GALACTOSIDASE"/>
    <property type="match status" value="1"/>
</dbReference>
<dbReference type="SUPFAM" id="SSF49785">
    <property type="entry name" value="Galactose-binding domain-like"/>
    <property type="match status" value="3"/>
</dbReference>
<gene>
    <name evidence="8" type="ORF">SR858_07545</name>
</gene>
<dbReference type="Gene3D" id="2.60.120.260">
    <property type="entry name" value="Galactose-binding domain-like"/>
    <property type="match status" value="3"/>
</dbReference>